<evidence type="ECO:0000256" key="1">
    <source>
        <dbReference type="ARBA" id="ARBA00022723"/>
    </source>
</evidence>
<dbReference type="InterPro" id="IPR017907">
    <property type="entry name" value="Znf_RING_CS"/>
</dbReference>
<dbReference type="PROSITE" id="PS00518">
    <property type="entry name" value="ZF_RING_1"/>
    <property type="match status" value="1"/>
</dbReference>
<evidence type="ECO:0000259" key="6">
    <source>
        <dbReference type="PROSITE" id="PS50089"/>
    </source>
</evidence>
<dbReference type="InterPro" id="IPR051051">
    <property type="entry name" value="E3_ubiq-ligase_TRIM/RNF"/>
</dbReference>
<dbReference type="Gene3D" id="3.30.40.10">
    <property type="entry name" value="Zinc/RING finger domain, C3HC4 (zinc finger)"/>
    <property type="match status" value="1"/>
</dbReference>
<dbReference type="GO" id="GO:0008270">
    <property type="term" value="F:zinc ion binding"/>
    <property type="evidence" value="ECO:0007669"/>
    <property type="project" value="UniProtKB-KW"/>
</dbReference>
<keyword evidence="3" id="KW-0862">Zinc</keyword>
<evidence type="ECO:0000256" key="2">
    <source>
        <dbReference type="ARBA" id="ARBA00022771"/>
    </source>
</evidence>
<reference evidence="7" key="1">
    <citation type="submission" date="2023-06" db="EMBL/GenBank/DDBJ databases">
        <title>Genomic analysis of the entomopathogenic nematode Steinernema hermaphroditum.</title>
        <authorList>
            <person name="Schwarz E.M."/>
            <person name="Heppert J.K."/>
            <person name="Baniya A."/>
            <person name="Schwartz H.T."/>
            <person name="Tan C.-H."/>
            <person name="Antoshechkin I."/>
            <person name="Sternberg P.W."/>
            <person name="Goodrich-Blair H."/>
            <person name="Dillman A.R."/>
        </authorList>
    </citation>
    <scope>NUCLEOTIDE SEQUENCE</scope>
    <source>
        <strain evidence="7">PS9179</strain>
        <tissue evidence="7">Whole animal</tissue>
    </source>
</reference>
<dbReference type="Proteomes" id="UP001175271">
    <property type="component" value="Unassembled WGS sequence"/>
</dbReference>
<keyword evidence="2 4" id="KW-0863">Zinc-finger</keyword>
<name>A0AA39ITN4_9BILA</name>
<protein>
    <recommendedName>
        <fullName evidence="6">RING-type domain-containing protein</fullName>
    </recommendedName>
</protein>
<evidence type="ECO:0000256" key="4">
    <source>
        <dbReference type="PROSITE-ProRule" id="PRU00175"/>
    </source>
</evidence>
<dbReference type="PROSITE" id="PS50089">
    <property type="entry name" value="ZF_RING_2"/>
    <property type="match status" value="1"/>
</dbReference>
<evidence type="ECO:0000256" key="3">
    <source>
        <dbReference type="ARBA" id="ARBA00022833"/>
    </source>
</evidence>
<feature type="transmembrane region" description="Helical" evidence="5">
    <location>
        <begin position="103"/>
        <end position="130"/>
    </location>
</feature>
<evidence type="ECO:0000313" key="8">
    <source>
        <dbReference type="Proteomes" id="UP001175271"/>
    </source>
</evidence>
<dbReference type="InterPro" id="IPR013083">
    <property type="entry name" value="Znf_RING/FYVE/PHD"/>
</dbReference>
<evidence type="ECO:0000313" key="7">
    <source>
        <dbReference type="EMBL" id="KAK0429479.1"/>
    </source>
</evidence>
<dbReference type="EMBL" id="JAUCMV010000001">
    <property type="protein sequence ID" value="KAK0429479.1"/>
    <property type="molecule type" value="Genomic_DNA"/>
</dbReference>
<feature type="domain" description="RING-type" evidence="6">
    <location>
        <begin position="15"/>
        <end position="63"/>
    </location>
</feature>
<sequence>MTSAHVTISVDALQCPICLGIFKATPLMLQCGHSFCYSCIKKITIAEKRLKGIYTGFACPICRNVNQENVQLAKNYALSRVLDSAQKELNYLRKESKWDQRKIIDCLTGMVVFIVFCLLLDSALLGFLWMNLK</sequence>
<keyword evidence="5" id="KW-1133">Transmembrane helix</keyword>
<dbReference type="Pfam" id="PF13445">
    <property type="entry name" value="zf-RING_UBOX"/>
    <property type="match status" value="1"/>
</dbReference>
<keyword evidence="5" id="KW-0472">Membrane</keyword>
<accession>A0AA39ITN4</accession>
<keyword evidence="8" id="KW-1185">Reference proteome</keyword>
<dbReference type="InterPro" id="IPR001841">
    <property type="entry name" value="Znf_RING"/>
</dbReference>
<comment type="caution">
    <text evidence="7">The sequence shown here is derived from an EMBL/GenBank/DDBJ whole genome shotgun (WGS) entry which is preliminary data.</text>
</comment>
<evidence type="ECO:0000256" key="5">
    <source>
        <dbReference type="SAM" id="Phobius"/>
    </source>
</evidence>
<dbReference type="SMART" id="SM00184">
    <property type="entry name" value="RING"/>
    <property type="match status" value="1"/>
</dbReference>
<keyword evidence="5" id="KW-0812">Transmembrane</keyword>
<dbReference type="PANTHER" id="PTHR25465">
    <property type="entry name" value="B-BOX DOMAIN CONTAINING"/>
    <property type="match status" value="1"/>
</dbReference>
<dbReference type="SUPFAM" id="SSF57850">
    <property type="entry name" value="RING/U-box"/>
    <property type="match status" value="1"/>
</dbReference>
<dbReference type="InterPro" id="IPR027370">
    <property type="entry name" value="Znf-RING_euk"/>
</dbReference>
<dbReference type="AlphaFoldDB" id="A0AA39ITN4"/>
<keyword evidence="1" id="KW-0479">Metal-binding</keyword>
<gene>
    <name evidence="7" type="ORF">QR680_011401</name>
</gene>
<organism evidence="7 8">
    <name type="scientific">Steinernema hermaphroditum</name>
    <dbReference type="NCBI Taxonomy" id="289476"/>
    <lineage>
        <taxon>Eukaryota</taxon>
        <taxon>Metazoa</taxon>
        <taxon>Ecdysozoa</taxon>
        <taxon>Nematoda</taxon>
        <taxon>Chromadorea</taxon>
        <taxon>Rhabditida</taxon>
        <taxon>Tylenchina</taxon>
        <taxon>Panagrolaimomorpha</taxon>
        <taxon>Strongyloidoidea</taxon>
        <taxon>Steinernematidae</taxon>
        <taxon>Steinernema</taxon>
    </lineage>
</organism>
<proteinExistence type="predicted"/>